<evidence type="ECO:0000256" key="2">
    <source>
        <dbReference type="ARBA" id="ARBA00022777"/>
    </source>
</evidence>
<dbReference type="PANTHER" id="PTHR10584">
    <property type="entry name" value="SUGAR KINASE"/>
    <property type="match status" value="1"/>
</dbReference>
<dbReference type="EMBL" id="NIDE01000017">
    <property type="protein sequence ID" value="OWK35951.1"/>
    <property type="molecule type" value="Genomic_DNA"/>
</dbReference>
<accession>A0A225D2Y4</accession>
<dbReference type="Pfam" id="PF00294">
    <property type="entry name" value="PfkB"/>
    <property type="match status" value="1"/>
</dbReference>
<dbReference type="RefSeq" id="WP_088259037.1">
    <property type="nucleotide sequence ID" value="NZ_NIDE01000017.1"/>
</dbReference>
<evidence type="ECO:0000259" key="3">
    <source>
        <dbReference type="Pfam" id="PF00294"/>
    </source>
</evidence>
<sequence length="316" mass="33008">MLDESIFAGVPLAVVGSVCRDVKTAPIAPGPHLLRDGETPAAFLVETLGGGGANTAAMAAGLGARVAFAGKVGADALGDRLVGALERAGVRVLARRDPAVATGSSIALTYSDGQRHFISHQPNNATLDFVDVDPTTWANGGHLLRADVWFSEPMLTGGNARLFASARSAGIATSLDINWDPQWGFADAAAIATRMAAVRGVLPLVDLVHGNVRELNRFAGTDDLSETLRRLTVWGTGAVVVHMGDAGSGYYSAGELVVAPCVPAERMLNTAGTGDLLSLCMMLLHHRTESPAVEKLRLANRVVTSFIEGRPLLPTL</sequence>
<keyword evidence="2 4" id="KW-0418">Kinase</keyword>
<dbReference type="AlphaFoldDB" id="A0A225D2Y4"/>
<evidence type="ECO:0000313" key="4">
    <source>
        <dbReference type="EMBL" id="OWK35951.1"/>
    </source>
</evidence>
<proteinExistence type="predicted"/>
<keyword evidence="5" id="KW-1185">Reference proteome</keyword>
<protein>
    <submittedName>
        <fullName evidence="4">Ribokinase</fullName>
    </submittedName>
</protein>
<feature type="domain" description="Carbohydrate kinase PfkB" evidence="3">
    <location>
        <begin position="42"/>
        <end position="275"/>
    </location>
</feature>
<comment type="caution">
    <text evidence="4">The sequence shown here is derived from an EMBL/GenBank/DDBJ whole genome shotgun (WGS) entry which is preliminary data.</text>
</comment>
<dbReference type="Gene3D" id="3.40.1190.20">
    <property type="match status" value="1"/>
</dbReference>
<dbReference type="Proteomes" id="UP000214646">
    <property type="component" value="Unassembled WGS sequence"/>
</dbReference>
<evidence type="ECO:0000313" key="5">
    <source>
        <dbReference type="Proteomes" id="UP000214646"/>
    </source>
</evidence>
<dbReference type="SUPFAM" id="SSF53613">
    <property type="entry name" value="Ribokinase-like"/>
    <property type="match status" value="1"/>
</dbReference>
<reference evidence="5" key="1">
    <citation type="submission" date="2017-06" db="EMBL/GenBank/DDBJ databases">
        <title>Genome analysis of Fimbriiglobus ruber SP5, the first member of the order Planctomycetales with confirmed chitinolytic capability.</title>
        <authorList>
            <person name="Ravin N.V."/>
            <person name="Rakitin A.L."/>
            <person name="Ivanova A.A."/>
            <person name="Beletsky A.V."/>
            <person name="Kulichevskaya I.S."/>
            <person name="Mardanov A.V."/>
            <person name="Dedysh S.N."/>
        </authorList>
    </citation>
    <scope>NUCLEOTIDE SEQUENCE [LARGE SCALE GENOMIC DNA]</scope>
    <source>
        <strain evidence="5">SP5</strain>
    </source>
</reference>
<dbReference type="PANTHER" id="PTHR10584:SF166">
    <property type="entry name" value="RIBOKINASE"/>
    <property type="match status" value="1"/>
</dbReference>
<name>A0A225D2Y4_9BACT</name>
<dbReference type="GO" id="GO:0005829">
    <property type="term" value="C:cytosol"/>
    <property type="evidence" value="ECO:0007669"/>
    <property type="project" value="TreeGrafter"/>
</dbReference>
<evidence type="ECO:0000256" key="1">
    <source>
        <dbReference type="ARBA" id="ARBA00022679"/>
    </source>
</evidence>
<dbReference type="GO" id="GO:0016301">
    <property type="term" value="F:kinase activity"/>
    <property type="evidence" value="ECO:0007669"/>
    <property type="project" value="UniProtKB-KW"/>
</dbReference>
<gene>
    <name evidence="4" type="ORF">FRUB_08514</name>
</gene>
<dbReference type="InterPro" id="IPR011611">
    <property type="entry name" value="PfkB_dom"/>
</dbReference>
<organism evidence="4 5">
    <name type="scientific">Fimbriiglobus ruber</name>
    <dbReference type="NCBI Taxonomy" id="1908690"/>
    <lineage>
        <taxon>Bacteria</taxon>
        <taxon>Pseudomonadati</taxon>
        <taxon>Planctomycetota</taxon>
        <taxon>Planctomycetia</taxon>
        <taxon>Gemmatales</taxon>
        <taxon>Gemmataceae</taxon>
        <taxon>Fimbriiglobus</taxon>
    </lineage>
</organism>
<dbReference type="InterPro" id="IPR029056">
    <property type="entry name" value="Ribokinase-like"/>
</dbReference>
<dbReference type="OrthoDB" id="9813569at2"/>
<keyword evidence="1" id="KW-0808">Transferase</keyword>